<dbReference type="Proteomes" id="UP000724874">
    <property type="component" value="Unassembled WGS sequence"/>
</dbReference>
<reference evidence="1" key="1">
    <citation type="submission" date="2020-11" db="EMBL/GenBank/DDBJ databases">
        <authorList>
            <consortium name="DOE Joint Genome Institute"/>
            <person name="Ahrendt S."/>
            <person name="Riley R."/>
            <person name="Andreopoulos W."/>
            <person name="LaButti K."/>
            <person name="Pangilinan J."/>
            <person name="Ruiz-duenas F.J."/>
            <person name="Barrasa J.M."/>
            <person name="Sanchez-Garcia M."/>
            <person name="Camarero S."/>
            <person name="Miyauchi S."/>
            <person name="Serrano A."/>
            <person name="Linde D."/>
            <person name="Babiker R."/>
            <person name="Drula E."/>
            <person name="Ayuso-Fernandez I."/>
            <person name="Pacheco R."/>
            <person name="Padilla G."/>
            <person name="Ferreira P."/>
            <person name="Barriuso J."/>
            <person name="Kellner H."/>
            <person name="Castanera R."/>
            <person name="Alfaro M."/>
            <person name="Ramirez L."/>
            <person name="Pisabarro A.G."/>
            <person name="Kuo A."/>
            <person name="Tritt A."/>
            <person name="Lipzen A."/>
            <person name="He G."/>
            <person name="Yan M."/>
            <person name="Ng V."/>
            <person name="Cullen D."/>
            <person name="Martin F."/>
            <person name="Rosso M.-N."/>
            <person name="Henrissat B."/>
            <person name="Hibbett D."/>
            <person name="Martinez A.T."/>
            <person name="Grigoriev I.V."/>
        </authorList>
    </citation>
    <scope>NUCLEOTIDE SEQUENCE</scope>
    <source>
        <strain evidence="1">AH 44721</strain>
    </source>
</reference>
<proteinExistence type="predicted"/>
<organism evidence="1 2">
    <name type="scientific">Gymnopilus junonius</name>
    <name type="common">Spectacular rustgill mushroom</name>
    <name type="synonym">Gymnopilus spectabilis subsp. junonius</name>
    <dbReference type="NCBI Taxonomy" id="109634"/>
    <lineage>
        <taxon>Eukaryota</taxon>
        <taxon>Fungi</taxon>
        <taxon>Dikarya</taxon>
        <taxon>Basidiomycota</taxon>
        <taxon>Agaricomycotina</taxon>
        <taxon>Agaricomycetes</taxon>
        <taxon>Agaricomycetidae</taxon>
        <taxon>Agaricales</taxon>
        <taxon>Agaricineae</taxon>
        <taxon>Hymenogastraceae</taxon>
        <taxon>Gymnopilus</taxon>
    </lineage>
</organism>
<protein>
    <submittedName>
        <fullName evidence="1">Uncharacterized protein</fullName>
    </submittedName>
</protein>
<evidence type="ECO:0000313" key="2">
    <source>
        <dbReference type="Proteomes" id="UP000724874"/>
    </source>
</evidence>
<comment type="caution">
    <text evidence="1">The sequence shown here is derived from an EMBL/GenBank/DDBJ whole genome shotgun (WGS) entry which is preliminary data.</text>
</comment>
<gene>
    <name evidence="1" type="ORF">CPB84DRAFT_1936007</name>
</gene>
<dbReference type="OrthoDB" id="3163863at2759"/>
<keyword evidence="2" id="KW-1185">Reference proteome</keyword>
<evidence type="ECO:0000313" key="1">
    <source>
        <dbReference type="EMBL" id="KAF8892831.1"/>
    </source>
</evidence>
<accession>A0A9P5TKI2</accession>
<name>A0A9P5TKI2_GYMJU</name>
<sequence>MREQYYCAITHFFDSSRAEELVKRQLLDEMPEAHQAFMEVAHIIPFELMFNNFEETTPFFKQRNTSKDTFQAWTQIDVNKFAMSSMNTSANTIYMARDRRNFFVQFAFYLDEAVRMAGKGFQSLAQDPVEFPTLAESGIDLPNPEFLKIHAACAKVLNISGIEKYVGSLEEGAKNNDLSLFSREDFSALLRFKLAAFGH</sequence>
<dbReference type="EMBL" id="JADNYJ010000068">
    <property type="protein sequence ID" value="KAF8892831.1"/>
    <property type="molecule type" value="Genomic_DNA"/>
</dbReference>
<dbReference type="AlphaFoldDB" id="A0A9P5TKI2"/>